<proteinExistence type="predicted"/>
<evidence type="ECO:0000256" key="1">
    <source>
        <dbReference type="SAM" id="MobiDB-lite"/>
    </source>
</evidence>
<keyword evidence="4" id="KW-1185">Reference proteome</keyword>
<sequence length="106" mass="10746">MFAARAARPARLAVRRYATGPGAPPPPAGGVGGAASGEKKPDNTPLLIAAGLAAAVGGYYFINKKDDKSDAEKLKSQAKDLTGTAQDVAAKKVGEISNQVQAAVKK</sequence>
<evidence type="ECO:0000256" key="2">
    <source>
        <dbReference type="SAM" id="Phobius"/>
    </source>
</evidence>
<dbReference type="AlphaFoldDB" id="A0A427XGS7"/>
<protein>
    <submittedName>
        <fullName evidence="3">Uncharacterized protein</fullName>
    </submittedName>
</protein>
<dbReference type="GeneID" id="39587580"/>
<keyword evidence="2" id="KW-0472">Membrane</keyword>
<reference evidence="3 4" key="1">
    <citation type="submission" date="2018-11" db="EMBL/GenBank/DDBJ databases">
        <title>Genome sequence of Apiotrichum porosum DSM 27194.</title>
        <authorList>
            <person name="Aliyu H."/>
            <person name="Gorte O."/>
            <person name="Ochsenreither K."/>
        </authorList>
    </citation>
    <scope>NUCLEOTIDE SEQUENCE [LARGE SCALE GENOMIC DNA]</scope>
    <source>
        <strain evidence="3 4">DSM 27194</strain>
    </source>
</reference>
<feature type="transmembrane region" description="Helical" evidence="2">
    <location>
        <begin position="44"/>
        <end position="62"/>
    </location>
</feature>
<name>A0A427XGS7_9TREE</name>
<feature type="region of interest" description="Disordered" evidence="1">
    <location>
        <begin position="15"/>
        <end position="42"/>
    </location>
</feature>
<organism evidence="3 4">
    <name type="scientific">Apiotrichum porosum</name>
    <dbReference type="NCBI Taxonomy" id="105984"/>
    <lineage>
        <taxon>Eukaryota</taxon>
        <taxon>Fungi</taxon>
        <taxon>Dikarya</taxon>
        <taxon>Basidiomycota</taxon>
        <taxon>Agaricomycotina</taxon>
        <taxon>Tremellomycetes</taxon>
        <taxon>Trichosporonales</taxon>
        <taxon>Trichosporonaceae</taxon>
        <taxon>Apiotrichum</taxon>
    </lineage>
</organism>
<accession>A0A427XGS7</accession>
<dbReference type="EMBL" id="RSCE01000014">
    <property type="protein sequence ID" value="RSH77963.1"/>
    <property type="molecule type" value="Genomic_DNA"/>
</dbReference>
<keyword evidence="2" id="KW-1133">Transmembrane helix</keyword>
<keyword evidence="2" id="KW-0812">Transmembrane</keyword>
<comment type="caution">
    <text evidence="3">The sequence shown here is derived from an EMBL/GenBank/DDBJ whole genome shotgun (WGS) entry which is preliminary data.</text>
</comment>
<evidence type="ECO:0000313" key="4">
    <source>
        <dbReference type="Proteomes" id="UP000279236"/>
    </source>
</evidence>
<evidence type="ECO:0000313" key="3">
    <source>
        <dbReference type="EMBL" id="RSH77963.1"/>
    </source>
</evidence>
<dbReference type="RefSeq" id="XP_028473110.1">
    <property type="nucleotide sequence ID" value="XM_028618743.1"/>
</dbReference>
<gene>
    <name evidence="3" type="ORF">EHS24_003037</name>
</gene>
<dbReference type="Proteomes" id="UP000279236">
    <property type="component" value="Unassembled WGS sequence"/>
</dbReference>